<dbReference type="InterPro" id="IPR002477">
    <property type="entry name" value="Peptidoglycan-bd-like"/>
</dbReference>
<dbReference type="InterPro" id="IPR039561">
    <property type="entry name" value="Peptidase_M15C"/>
</dbReference>
<dbReference type="SUPFAM" id="SSF55166">
    <property type="entry name" value="Hedgehog/DD-peptidase"/>
    <property type="match status" value="1"/>
</dbReference>
<gene>
    <name evidence="3" type="ordered locus">Npun_R4589</name>
</gene>
<dbReference type="Gene3D" id="3.30.1380.10">
    <property type="match status" value="1"/>
</dbReference>
<organism evidence="3 4">
    <name type="scientific">Nostoc punctiforme (strain ATCC 29133 / PCC 73102)</name>
    <dbReference type="NCBI Taxonomy" id="63737"/>
    <lineage>
        <taxon>Bacteria</taxon>
        <taxon>Bacillati</taxon>
        <taxon>Cyanobacteriota</taxon>
        <taxon>Cyanophyceae</taxon>
        <taxon>Nostocales</taxon>
        <taxon>Nostocaceae</taxon>
        <taxon>Nostoc</taxon>
    </lineage>
</organism>
<dbReference type="SUPFAM" id="SSF47090">
    <property type="entry name" value="PGBD-like"/>
    <property type="match status" value="1"/>
</dbReference>
<dbReference type="Proteomes" id="UP000001191">
    <property type="component" value="Chromosome"/>
</dbReference>
<protein>
    <submittedName>
        <fullName evidence="3">Peptidoglycan-binding domain 1 protein</fullName>
    </submittedName>
</protein>
<reference evidence="4" key="1">
    <citation type="submission" date="2008-04" db="EMBL/GenBank/DDBJ databases">
        <title>Complete sequence of chromosome of Nostoc punctiforme ATCC 29133.</title>
        <authorList>
            <consortium name="US DOE Joint Genome Institute"/>
            <person name="Copeland A."/>
            <person name="Lucas S."/>
            <person name="Lapidus A."/>
            <person name="Glavina del Rio T."/>
            <person name="Dalin E."/>
            <person name="Tice H."/>
            <person name="Pitluck S."/>
            <person name="Chain P."/>
            <person name="Malfatti S."/>
            <person name="Shin M."/>
            <person name="Vergez L."/>
            <person name="Schmutz J."/>
            <person name="Larimer F."/>
            <person name="Land M."/>
            <person name="Hauser L."/>
            <person name="Kyrpides N."/>
            <person name="Kim E."/>
            <person name="Meeks J.C."/>
            <person name="Elhai J."/>
            <person name="Campbell E.L."/>
            <person name="Thiel T."/>
            <person name="Longmire J."/>
            <person name="Potts M."/>
            <person name="Atlas R."/>
        </authorList>
    </citation>
    <scope>NUCLEOTIDE SEQUENCE [LARGE SCALE GENOMIC DNA]</scope>
    <source>
        <strain evidence="4">ATCC 29133 / PCC 73102</strain>
    </source>
</reference>
<dbReference type="KEGG" id="npu:Npun_R4589"/>
<accession>B2IWU3</accession>
<dbReference type="RefSeq" id="WP_012410909.1">
    <property type="nucleotide sequence ID" value="NC_010628.1"/>
</dbReference>
<dbReference type="Pfam" id="PF01471">
    <property type="entry name" value="PG_binding_1"/>
    <property type="match status" value="1"/>
</dbReference>
<feature type="domain" description="Peptidase M15C" evidence="2">
    <location>
        <begin position="63"/>
        <end position="125"/>
    </location>
</feature>
<dbReference type="Gene3D" id="1.10.101.10">
    <property type="entry name" value="PGBD-like superfamily/PGBD"/>
    <property type="match status" value="1"/>
</dbReference>
<dbReference type="AlphaFoldDB" id="B2IWU3"/>
<evidence type="ECO:0000259" key="2">
    <source>
        <dbReference type="Pfam" id="PF13539"/>
    </source>
</evidence>
<dbReference type="EMBL" id="CP001037">
    <property type="protein sequence ID" value="ACC82949.1"/>
    <property type="molecule type" value="Genomic_DNA"/>
</dbReference>
<dbReference type="Pfam" id="PF13539">
    <property type="entry name" value="Peptidase_M15_4"/>
    <property type="match status" value="1"/>
</dbReference>
<dbReference type="EnsemblBacteria" id="ACC82949">
    <property type="protein sequence ID" value="ACC82949"/>
    <property type="gene ID" value="Npun_R4589"/>
</dbReference>
<dbReference type="GO" id="GO:0008233">
    <property type="term" value="F:peptidase activity"/>
    <property type="evidence" value="ECO:0007669"/>
    <property type="project" value="InterPro"/>
</dbReference>
<dbReference type="HOGENOM" id="CLU_1184061_0_0_3"/>
<keyword evidence="4" id="KW-1185">Reference proteome</keyword>
<proteinExistence type="predicted"/>
<dbReference type="InterPro" id="IPR009045">
    <property type="entry name" value="Zn_M74/Hedgehog-like"/>
</dbReference>
<sequence>MATELKTFTDSQFIGKPVLADIEFIPHLEKINDFAATNGLKIFVTSSARPWGVPVGGAIVSPAKMSNHLIGHAIDMNIQIGGKLYTSNELGDFNSLPPPIKAFITTIRNHPVLRWGGDFGDPVHIDDGLNLHNPNLWKDKFPIIQSELTGLTQPGIRAVNSPRLLFLTTPLMKGDDIKVVQEKLIGKGFDLGITGADGFFGQATANAVIKFQDQEDLDPVDGIVGDKTKKALGL</sequence>
<name>B2IWU3_NOSP7</name>
<evidence type="ECO:0000259" key="1">
    <source>
        <dbReference type="Pfam" id="PF01471"/>
    </source>
</evidence>
<feature type="domain" description="Peptidoglycan binding-like" evidence="1">
    <location>
        <begin position="174"/>
        <end position="232"/>
    </location>
</feature>
<evidence type="ECO:0000313" key="3">
    <source>
        <dbReference type="EMBL" id="ACC82949.1"/>
    </source>
</evidence>
<evidence type="ECO:0000313" key="4">
    <source>
        <dbReference type="Proteomes" id="UP000001191"/>
    </source>
</evidence>
<reference evidence="3 4" key="2">
    <citation type="journal article" date="2013" name="Plant Physiol.">
        <title>A Nostoc punctiforme Sugar Transporter Necessary to Establish a Cyanobacterium-Plant Symbiosis.</title>
        <authorList>
            <person name="Ekman M."/>
            <person name="Picossi S."/>
            <person name="Campbell E.L."/>
            <person name="Meeks J.C."/>
            <person name="Flores E."/>
        </authorList>
    </citation>
    <scope>NUCLEOTIDE SEQUENCE [LARGE SCALE GENOMIC DNA]</scope>
    <source>
        <strain evidence="4">ATCC 29133 / PCC 73102</strain>
    </source>
</reference>
<dbReference type="InterPro" id="IPR036365">
    <property type="entry name" value="PGBD-like_sf"/>
</dbReference>
<dbReference type="InterPro" id="IPR036366">
    <property type="entry name" value="PGBDSf"/>
</dbReference>
<dbReference type="eggNOG" id="COG3409">
    <property type="taxonomic scope" value="Bacteria"/>
</dbReference>
<dbReference type="OrthoDB" id="490494at2"/>